<keyword evidence="2" id="KW-1185">Reference proteome</keyword>
<evidence type="ECO:0000313" key="2">
    <source>
        <dbReference type="Proteomes" id="UP000887159"/>
    </source>
</evidence>
<accession>A0A8X6SBA9</accession>
<proteinExistence type="predicted"/>
<sequence length="67" mass="7264">MSVILRYCCTSTGSKEANLIGFLAVAETTGEYLTNAILGEVEKNGLDNQNCRGKGYDNGALELKLEY</sequence>
<dbReference type="EMBL" id="BMAU01021243">
    <property type="protein sequence ID" value="GFY03873.1"/>
    <property type="molecule type" value="Genomic_DNA"/>
</dbReference>
<comment type="caution">
    <text evidence="1">The sequence shown here is derived from an EMBL/GenBank/DDBJ whole genome shotgun (WGS) entry which is preliminary data.</text>
</comment>
<gene>
    <name evidence="1" type="primary">B5V51_14815</name>
    <name evidence="1" type="ORF">TNCV_1196531</name>
</gene>
<evidence type="ECO:0000313" key="1">
    <source>
        <dbReference type="EMBL" id="GFY03873.1"/>
    </source>
</evidence>
<organism evidence="1 2">
    <name type="scientific">Trichonephila clavipes</name>
    <name type="common">Golden silk orbweaver</name>
    <name type="synonym">Nephila clavipes</name>
    <dbReference type="NCBI Taxonomy" id="2585209"/>
    <lineage>
        <taxon>Eukaryota</taxon>
        <taxon>Metazoa</taxon>
        <taxon>Ecdysozoa</taxon>
        <taxon>Arthropoda</taxon>
        <taxon>Chelicerata</taxon>
        <taxon>Arachnida</taxon>
        <taxon>Araneae</taxon>
        <taxon>Araneomorphae</taxon>
        <taxon>Entelegynae</taxon>
        <taxon>Araneoidea</taxon>
        <taxon>Nephilidae</taxon>
        <taxon>Trichonephila</taxon>
    </lineage>
</organism>
<reference evidence="1" key="1">
    <citation type="submission" date="2020-08" db="EMBL/GenBank/DDBJ databases">
        <title>Multicomponent nature underlies the extraordinary mechanical properties of spider dragline silk.</title>
        <authorList>
            <person name="Kono N."/>
            <person name="Nakamura H."/>
            <person name="Mori M."/>
            <person name="Yoshida Y."/>
            <person name="Ohtoshi R."/>
            <person name="Malay A.D."/>
            <person name="Moran D.A.P."/>
            <person name="Tomita M."/>
            <person name="Numata K."/>
            <person name="Arakawa K."/>
        </authorList>
    </citation>
    <scope>NUCLEOTIDE SEQUENCE</scope>
</reference>
<dbReference type="Proteomes" id="UP000887159">
    <property type="component" value="Unassembled WGS sequence"/>
</dbReference>
<protein>
    <submittedName>
        <fullName evidence="1">TTF-type domain-containing protein</fullName>
    </submittedName>
</protein>
<name>A0A8X6SBA9_TRICX</name>
<dbReference type="AlphaFoldDB" id="A0A8X6SBA9"/>